<feature type="chain" id="PRO_5040120687" evidence="1">
    <location>
        <begin position="28"/>
        <end position="135"/>
    </location>
</feature>
<gene>
    <name evidence="2" type="ORF">Bhyg_10642</name>
</gene>
<protein>
    <submittedName>
        <fullName evidence="2">Uncharacterized protein</fullName>
    </submittedName>
</protein>
<evidence type="ECO:0000256" key="1">
    <source>
        <dbReference type="SAM" id="SignalP"/>
    </source>
</evidence>
<proteinExistence type="predicted"/>
<sequence>MAIFQFTMKHALLLLTSVVVLFNLVDCNPSTVCLYKVCSGIGGRDCRPVVSLVIRNRYSGTITGQLARDSNNANFHSRTCSSDGVFCLQTFPNSFNAILYYANRSFDLLGGRRANDPNSSCRRNHNSPSEWWLDL</sequence>
<feature type="signal peptide" evidence="1">
    <location>
        <begin position="1"/>
        <end position="27"/>
    </location>
</feature>
<keyword evidence="3" id="KW-1185">Reference proteome</keyword>
<name>A0A9Q0MTW8_9DIPT</name>
<keyword evidence="1" id="KW-0732">Signal</keyword>
<dbReference type="AlphaFoldDB" id="A0A9Q0MTW8"/>
<comment type="caution">
    <text evidence="2">The sequence shown here is derived from an EMBL/GenBank/DDBJ whole genome shotgun (WGS) entry which is preliminary data.</text>
</comment>
<dbReference type="Proteomes" id="UP001151699">
    <property type="component" value="Chromosome X"/>
</dbReference>
<reference evidence="2" key="1">
    <citation type="submission" date="2022-07" db="EMBL/GenBank/DDBJ databases">
        <authorList>
            <person name="Trinca V."/>
            <person name="Uliana J.V.C."/>
            <person name="Torres T.T."/>
            <person name="Ward R.J."/>
            <person name="Monesi N."/>
        </authorList>
    </citation>
    <scope>NUCLEOTIDE SEQUENCE</scope>
    <source>
        <strain evidence="2">HSMRA1968</strain>
        <tissue evidence="2">Whole embryos</tissue>
    </source>
</reference>
<evidence type="ECO:0000313" key="2">
    <source>
        <dbReference type="EMBL" id="KAJ6637911.1"/>
    </source>
</evidence>
<accession>A0A9Q0MTW8</accession>
<evidence type="ECO:0000313" key="3">
    <source>
        <dbReference type="Proteomes" id="UP001151699"/>
    </source>
</evidence>
<organism evidence="2 3">
    <name type="scientific">Pseudolycoriella hygida</name>
    <dbReference type="NCBI Taxonomy" id="35572"/>
    <lineage>
        <taxon>Eukaryota</taxon>
        <taxon>Metazoa</taxon>
        <taxon>Ecdysozoa</taxon>
        <taxon>Arthropoda</taxon>
        <taxon>Hexapoda</taxon>
        <taxon>Insecta</taxon>
        <taxon>Pterygota</taxon>
        <taxon>Neoptera</taxon>
        <taxon>Endopterygota</taxon>
        <taxon>Diptera</taxon>
        <taxon>Nematocera</taxon>
        <taxon>Sciaroidea</taxon>
        <taxon>Sciaridae</taxon>
        <taxon>Pseudolycoriella</taxon>
    </lineage>
</organism>
<dbReference type="EMBL" id="WJQU01000003">
    <property type="protein sequence ID" value="KAJ6637911.1"/>
    <property type="molecule type" value="Genomic_DNA"/>
</dbReference>